<dbReference type="OrthoDB" id="426293at2759"/>
<dbReference type="GO" id="GO:0085020">
    <property type="term" value="P:protein K6-linked ubiquitination"/>
    <property type="evidence" value="ECO:0007669"/>
    <property type="project" value="TreeGrafter"/>
</dbReference>
<evidence type="ECO:0000256" key="2">
    <source>
        <dbReference type="ARBA" id="ARBA00023043"/>
    </source>
</evidence>
<organism evidence="4 5">
    <name type="scientific">Syncephalis pseudoplumigaleata</name>
    <dbReference type="NCBI Taxonomy" id="1712513"/>
    <lineage>
        <taxon>Eukaryota</taxon>
        <taxon>Fungi</taxon>
        <taxon>Fungi incertae sedis</taxon>
        <taxon>Zoopagomycota</taxon>
        <taxon>Zoopagomycotina</taxon>
        <taxon>Zoopagomycetes</taxon>
        <taxon>Zoopagales</taxon>
        <taxon>Piptocephalidaceae</taxon>
        <taxon>Syncephalis</taxon>
    </lineage>
</organism>
<name>A0A4P9Z2U6_9FUNG</name>
<dbReference type="InterPro" id="IPR036770">
    <property type="entry name" value="Ankyrin_rpt-contain_sf"/>
</dbReference>
<sequence length="113" mass="12406">IEIFKLYAHRFPHCMTLTDKDGRTPLMHAAKHGCDGIVEFLLDSGIHPDDADNEGSTALHFASAYGHINTIKLLVIRGCRYATRNRAGCSATDWAYSSAVQTALESKQCSGEH</sequence>
<dbReference type="PANTHER" id="PTHR24171:SF8">
    <property type="entry name" value="BRCA1-ASSOCIATED RING DOMAIN PROTEIN 1"/>
    <property type="match status" value="1"/>
</dbReference>
<evidence type="ECO:0000313" key="5">
    <source>
        <dbReference type="Proteomes" id="UP000278143"/>
    </source>
</evidence>
<dbReference type="GO" id="GO:0004842">
    <property type="term" value="F:ubiquitin-protein transferase activity"/>
    <property type="evidence" value="ECO:0007669"/>
    <property type="project" value="TreeGrafter"/>
</dbReference>
<dbReference type="PROSITE" id="PS50297">
    <property type="entry name" value="ANK_REP_REGION"/>
    <property type="match status" value="2"/>
</dbReference>
<gene>
    <name evidence="4" type="ORF">SYNPS1DRAFT_14388</name>
</gene>
<dbReference type="Pfam" id="PF12796">
    <property type="entry name" value="Ank_2"/>
    <property type="match status" value="1"/>
</dbReference>
<keyword evidence="2 3" id="KW-0040">ANK repeat</keyword>
<evidence type="ECO:0000313" key="4">
    <source>
        <dbReference type="EMBL" id="RKP26292.1"/>
    </source>
</evidence>
<evidence type="ECO:0000256" key="1">
    <source>
        <dbReference type="ARBA" id="ARBA00022737"/>
    </source>
</evidence>
<dbReference type="EMBL" id="KZ989461">
    <property type="protein sequence ID" value="RKP26292.1"/>
    <property type="molecule type" value="Genomic_DNA"/>
</dbReference>
<dbReference type="PANTHER" id="PTHR24171">
    <property type="entry name" value="ANKYRIN REPEAT DOMAIN-CONTAINING PROTEIN 39-RELATED"/>
    <property type="match status" value="1"/>
</dbReference>
<reference evidence="5" key="1">
    <citation type="journal article" date="2018" name="Nat. Microbiol.">
        <title>Leveraging single-cell genomics to expand the fungal tree of life.</title>
        <authorList>
            <person name="Ahrendt S.R."/>
            <person name="Quandt C.A."/>
            <person name="Ciobanu D."/>
            <person name="Clum A."/>
            <person name="Salamov A."/>
            <person name="Andreopoulos B."/>
            <person name="Cheng J.F."/>
            <person name="Woyke T."/>
            <person name="Pelin A."/>
            <person name="Henrissat B."/>
            <person name="Reynolds N.K."/>
            <person name="Benny G.L."/>
            <person name="Smith M.E."/>
            <person name="James T.Y."/>
            <person name="Grigoriev I.V."/>
        </authorList>
    </citation>
    <scope>NUCLEOTIDE SEQUENCE [LARGE SCALE GENOMIC DNA]</scope>
    <source>
        <strain evidence="5">Benny S71-1</strain>
    </source>
</reference>
<feature type="non-terminal residue" evidence="4">
    <location>
        <position position="1"/>
    </location>
</feature>
<dbReference type="SMART" id="SM00248">
    <property type="entry name" value="ANK"/>
    <property type="match status" value="2"/>
</dbReference>
<dbReference type="PROSITE" id="PS50088">
    <property type="entry name" value="ANK_REPEAT"/>
    <property type="match status" value="2"/>
</dbReference>
<dbReference type="Proteomes" id="UP000278143">
    <property type="component" value="Unassembled WGS sequence"/>
</dbReference>
<protein>
    <submittedName>
        <fullName evidence="4">Ankyrin repeat-containing domain protein</fullName>
    </submittedName>
</protein>
<keyword evidence="1" id="KW-0677">Repeat</keyword>
<accession>A0A4P9Z2U6</accession>
<dbReference type="InterPro" id="IPR002110">
    <property type="entry name" value="Ankyrin_rpt"/>
</dbReference>
<proteinExistence type="predicted"/>
<evidence type="ECO:0000256" key="3">
    <source>
        <dbReference type="PROSITE-ProRule" id="PRU00023"/>
    </source>
</evidence>
<feature type="repeat" description="ANK" evidence="3">
    <location>
        <begin position="54"/>
        <end position="86"/>
    </location>
</feature>
<dbReference type="Gene3D" id="1.25.40.20">
    <property type="entry name" value="Ankyrin repeat-containing domain"/>
    <property type="match status" value="2"/>
</dbReference>
<feature type="repeat" description="ANK" evidence="3">
    <location>
        <begin position="21"/>
        <end position="53"/>
    </location>
</feature>
<dbReference type="SUPFAM" id="SSF48403">
    <property type="entry name" value="Ankyrin repeat"/>
    <property type="match status" value="1"/>
</dbReference>
<dbReference type="AlphaFoldDB" id="A0A4P9Z2U6"/>
<keyword evidence="5" id="KW-1185">Reference proteome</keyword>